<dbReference type="AlphaFoldDB" id="A0A2X0M6V0"/>
<name>A0A2X0M6V0_9BASI</name>
<sequence length="60" mass="6885">MAGAPKRQIHTAPPHQQQRLLPMVRKLVVPDAMNCNPRQILVFPTLIHSMYLKSHPSHPR</sequence>
<accession>A0A2X0M6V0</accession>
<evidence type="ECO:0000313" key="2">
    <source>
        <dbReference type="Proteomes" id="UP000249464"/>
    </source>
</evidence>
<dbReference type="EMBL" id="FQNC01000043">
    <property type="protein sequence ID" value="SGY44583.1"/>
    <property type="molecule type" value="Genomic_DNA"/>
</dbReference>
<evidence type="ECO:0000313" key="1">
    <source>
        <dbReference type="EMBL" id="SGY44583.1"/>
    </source>
</evidence>
<dbReference type="Proteomes" id="UP000249464">
    <property type="component" value="Unassembled WGS sequence"/>
</dbReference>
<proteinExistence type="predicted"/>
<organism evidence="1 2">
    <name type="scientific">Microbotryum silenes-dioicae</name>
    <dbReference type="NCBI Taxonomy" id="796604"/>
    <lineage>
        <taxon>Eukaryota</taxon>
        <taxon>Fungi</taxon>
        <taxon>Dikarya</taxon>
        <taxon>Basidiomycota</taxon>
        <taxon>Pucciniomycotina</taxon>
        <taxon>Microbotryomycetes</taxon>
        <taxon>Microbotryales</taxon>
        <taxon>Microbotryaceae</taxon>
        <taxon>Microbotryum</taxon>
    </lineage>
</organism>
<protein>
    <submittedName>
        <fullName evidence="1">BQ5605_C001g00177 protein</fullName>
    </submittedName>
</protein>
<gene>
    <name evidence="1" type="primary">BQ5605_C001g00177</name>
    <name evidence="1" type="ORF">BQ5605_C001G00177</name>
</gene>
<keyword evidence="2" id="KW-1185">Reference proteome</keyword>
<reference evidence="1 2" key="1">
    <citation type="submission" date="2016-11" db="EMBL/GenBank/DDBJ databases">
        <authorList>
            <person name="Jaros S."/>
            <person name="Januszkiewicz K."/>
            <person name="Wedrychowicz H."/>
        </authorList>
    </citation>
    <scope>NUCLEOTIDE SEQUENCE [LARGE SCALE GENOMIC DNA]</scope>
</reference>